<dbReference type="PANTHER" id="PTHR23514:SF13">
    <property type="entry name" value="INNER MEMBRANE PROTEIN YBJJ"/>
    <property type="match status" value="1"/>
</dbReference>
<feature type="transmembrane region" description="Helical" evidence="5">
    <location>
        <begin position="293"/>
        <end position="318"/>
    </location>
</feature>
<dbReference type="InterPro" id="IPR036259">
    <property type="entry name" value="MFS_trans_sf"/>
</dbReference>
<keyword evidence="4 5" id="KW-0472">Membrane</keyword>
<gene>
    <name evidence="6" type="ORF">Aru02nite_05020</name>
</gene>
<evidence type="ECO:0000256" key="2">
    <source>
        <dbReference type="ARBA" id="ARBA00022692"/>
    </source>
</evidence>
<feature type="transmembrane region" description="Helical" evidence="5">
    <location>
        <begin position="42"/>
        <end position="61"/>
    </location>
</feature>
<dbReference type="Gene3D" id="1.20.1250.20">
    <property type="entry name" value="MFS general substrate transporter like domains"/>
    <property type="match status" value="2"/>
</dbReference>
<dbReference type="PANTHER" id="PTHR23514">
    <property type="entry name" value="BYPASS OF STOP CODON PROTEIN 6"/>
    <property type="match status" value="1"/>
</dbReference>
<dbReference type="RefSeq" id="WP_203654477.1">
    <property type="nucleotide sequence ID" value="NZ_BAAAZM010000010.1"/>
</dbReference>
<feature type="transmembrane region" description="Helical" evidence="5">
    <location>
        <begin position="237"/>
        <end position="257"/>
    </location>
</feature>
<comment type="subcellular location">
    <subcellularLocation>
        <location evidence="1">Membrane</location>
        <topology evidence="1">Multi-pass membrane protein</topology>
    </subcellularLocation>
</comment>
<feature type="transmembrane region" description="Helical" evidence="5">
    <location>
        <begin position="264"/>
        <end position="287"/>
    </location>
</feature>
<feature type="transmembrane region" description="Helical" evidence="5">
    <location>
        <begin position="355"/>
        <end position="374"/>
    </location>
</feature>
<dbReference type="GO" id="GO:0016020">
    <property type="term" value="C:membrane"/>
    <property type="evidence" value="ECO:0007669"/>
    <property type="project" value="UniProtKB-SubCell"/>
</dbReference>
<dbReference type="InterPro" id="IPR011701">
    <property type="entry name" value="MFS"/>
</dbReference>
<feature type="transmembrane region" description="Helical" evidence="5">
    <location>
        <begin position="136"/>
        <end position="157"/>
    </location>
</feature>
<evidence type="ECO:0000256" key="4">
    <source>
        <dbReference type="ARBA" id="ARBA00023136"/>
    </source>
</evidence>
<name>A0A8J3J591_9ACTN</name>
<sequence>MDPLRRNRFGVSVVFVAHGAVTGSFATRVPWLADHVGVGTGRLGLALLFPAIGAMATMSFSGRLLHRYEGRRVTRLLLAAWCLALPLPALAPNLPLLCAALLVYGSVSGMADVAMNAQAVAVENRYGRPIMSGLHGLWSAGGLAASGIGVAAAAVGLDARVHFGLMAAVLLVVGQLGGRLLPTVRPDPDAAEPPAFALPPRPVLLIGLVGFCAVFGEAAGSDWAAKYLTDVAGAGQGIAAGAYTGFACAMAAARLVGDRVVARLGVVGTVRLGGVLSAAGAVLIVLSRAPVPGIVGFALLGVGVSVVVPLTFTAAGAATSHPGHAIAGVATISYGAGLAAPAVIGGIAAGTSLPVSFLVVAALAVLIAVGAGTFRTRRP</sequence>
<evidence type="ECO:0000256" key="3">
    <source>
        <dbReference type="ARBA" id="ARBA00022989"/>
    </source>
</evidence>
<dbReference type="CDD" id="cd17393">
    <property type="entry name" value="MFS_MosC_like"/>
    <property type="match status" value="1"/>
</dbReference>
<comment type="caution">
    <text evidence="6">The sequence shown here is derived from an EMBL/GenBank/DDBJ whole genome shotgun (WGS) entry which is preliminary data.</text>
</comment>
<evidence type="ECO:0000256" key="1">
    <source>
        <dbReference type="ARBA" id="ARBA00004141"/>
    </source>
</evidence>
<feature type="transmembrane region" description="Helical" evidence="5">
    <location>
        <begin position="73"/>
        <end position="90"/>
    </location>
</feature>
<dbReference type="EMBL" id="BOMB01000001">
    <property type="protein sequence ID" value="GID09613.1"/>
    <property type="molecule type" value="Genomic_DNA"/>
</dbReference>
<evidence type="ECO:0000256" key="5">
    <source>
        <dbReference type="SAM" id="Phobius"/>
    </source>
</evidence>
<accession>A0A8J3J591</accession>
<dbReference type="GO" id="GO:0022857">
    <property type="term" value="F:transmembrane transporter activity"/>
    <property type="evidence" value="ECO:0007669"/>
    <property type="project" value="InterPro"/>
</dbReference>
<dbReference type="Pfam" id="PF07690">
    <property type="entry name" value="MFS_1"/>
    <property type="match status" value="1"/>
</dbReference>
<dbReference type="Proteomes" id="UP000612808">
    <property type="component" value="Unassembled WGS sequence"/>
</dbReference>
<evidence type="ECO:0000313" key="6">
    <source>
        <dbReference type="EMBL" id="GID09613.1"/>
    </source>
</evidence>
<dbReference type="InterPro" id="IPR051788">
    <property type="entry name" value="MFS_Transporter"/>
</dbReference>
<keyword evidence="2 5" id="KW-0812">Transmembrane</keyword>
<evidence type="ECO:0000313" key="7">
    <source>
        <dbReference type="Proteomes" id="UP000612808"/>
    </source>
</evidence>
<keyword evidence="3 5" id="KW-1133">Transmembrane helix</keyword>
<keyword evidence="7" id="KW-1185">Reference proteome</keyword>
<dbReference type="AlphaFoldDB" id="A0A8J3J591"/>
<dbReference type="SUPFAM" id="SSF103473">
    <property type="entry name" value="MFS general substrate transporter"/>
    <property type="match status" value="1"/>
</dbReference>
<feature type="transmembrane region" description="Helical" evidence="5">
    <location>
        <begin position="163"/>
        <end position="182"/>
    </location>
</feature>
<organism evidence="6 7">
    <name type="scientific">Actinocatenispora rupis</name>
    <dbReference type="NCBI Taxonomy" id="519421"/>
    <lineage>
        <taxon>Bacteria</taxon>
        <taxon>Bacillati</taxon>
        <taxon>Actinomycetota</taxon>
        <taxon>Actinomycetes</taxon>
        <taxon>Micromonosporales</taxon>
        <taxon>Micromonosporaceae</taxon>
        <taxon>Actinocatenispora</taxon>
    </lineage>
</organism>
<feature type="transmembrane region" description="Helical" evidence="5">
    <location>
        <begin position="325"/>
        <end position="349"/>
    </location>
</feature>
<proteinExistence type="predicted"/>
<feature type="transmembrane region" description="Helical" evidence="5">
    <location>
        <begin position="203"/>
        <end position="225"/>
    </location>
</feature>
<reference evidence="6" key="1">
    <citation type="submission" date="2021-01" db="EMBL/GenBank/DDBJ databases">
        <title>Whole genome shotgun sequence of Actinocatenispora rupis NBRC 107355.</title>
        <authorList>
            <person name="Komaki H."/>
            <person name="Tamura T."/>
        </authorList>
    </citation>
    <scope>NUCLEOTIDE SEQUENCE</scope>
    <source>
        <strain evidence="6">NBRC 107355</strain>
    </source>
</reference>
<protein>
    <submittedName>
        <fullName evidence="6">MFS transporter</fullName>
    </submittedName>
</protein>